<dbReference type="Proteomes" id="UP000191133">
    <property type="component" value="Unassembled WGS sequence"/>
</dbReference>
<reference evidence="4" key="1">
    <citation type="submission" date="2016-10" db="EMBL/GenBank/DDBJ databases">
        <authorList>
            <person name="Varghese N."/>
            <person name="Submissions S."/>
        </authorList>
    </citation>
    <scope>NUCLEOTIDE SEQUENCE [LARGE SCALE GENOMIC DNA]</scope>
    <source>
        <strain evidence="4">92MFCol6.1</strain>
    </source>
</reference>
<dbReference type="RefSeq" id="WP_080149808.1">
    <property type="nucleotide sequence ID" value="NZ_FWEU01000003.1"/>
</dbReference>
<evidence type="ECO:0000256" key="1">
    <source>
        <dbReference type="SAM" id="MobiDB-lite"/>
    </source>
</evidence>
<feature type="compositionally biased region" description="Basic residues" evidence="1">
    <location>
        <begin position="89"/>
        <end position="105"/>
    </location>
</feature>
<gene>
    <name evidence="3" type="ORF">SAMN04488690_2722</name>
</gene>
<name>A0A1W1H066_9GAMM</name>
<dbReference type="EMBL" id="FWEU01000003">
    <property type="protein sequence ID" value="SLM24993.1"/>
    <property type="molecule type" value="Genomic_DNA"/>
</dbReference>
<organism evidence="3 4">
    <name type="scientific">Stenotrophomonas indicatrix</name>
    <dbReference type="NCBI Taxonomy" id="2045451"/>
    <lineage>
        <taxon>Bacteria</taxon>
        <taxon>Pseudomonadati</taxon>
        <taxon>Pseudomonadota</taxon>
        <taxon>Gammaproteobacteria</taxon>
        <taxon>Lysobacterales</taxon>
        <taxon>Lysobacteraceae</taxon>
        <taxon>Stenotrophomonas</taxon>
    </lineage>
</organism>
<evidence type="ECO:0000256" key="2">
    <source>
        <dbReference type="SAM" id="Phobius"/>
    </source>
</evidence>
<dbReference type="AlphaFoldDB" id="A0A1W1H066"/>
<keyword evidence="2" id="KW-1133">Transmembrane helix</keyword>
<keyword evidence="2" id="KW-0472">Membrane</keyword>
<accession>A0A1W1H066</accession>
<evidence type="ECO:0000313" key="3">
    <source>
        <dbReference type="EMBL" id="SLM24993.1"/>
    </source>
</evidence>
<feature type="region of interest" description="Disordered" evidence="1">
    <location>
        <begin position="83"/>
        <end position="105"/>
    </location>
</feature>
<keyword evidence="2" id="KW-0812">Transmembrane</keyword>
<feature type="transmembrane region" description="Helical" evidence="2">
    <location>
        <begin position="21"/>
        <end position="43"/>
    </location>
</feature>
<sequence>MRTRPRHRPPTERVSEHADPRLLRVVPQLALAGLAVVLVWPAARGSSAWLGWLPLWLVGMPLAAWWALLRCPLPTLAALRSLRRDHGQARRRSPTRTRKAHTATA</sequence>
<protein>
    <submittedName>
        <fullName evidence="3">Uncharacterized protein</fullName>
    </submittedName>
</protein>
<evidence type="ECO:0000313" key="4">
    <source>
        <dbReference type="Proteomes" id="UP000191133"/>
    </source>
</evidence>
<proteinExistence type="predicted"/>